<gene>
    <name evidence="1" type="ORF">H0266_01350</name>
</gene>
<sequence>MKGLMVVLLAIALFFSGALYGIDKNQEKENGAVETNAAPSVQDTTSHPECDAPVVEEDIPWISQLAGGIGEGVAVSFNGIVLILSEVLSAGS</sequence>
<name>A0A838CNW4_9BACI</name>
<accession>A0A838CNW4</accession>
<keyword evidence="2" id="KW-1185">Reference proteome</keyword>
<dbReference type="RefSeq" id="WP_181470594.1">
    <property type="nucleotide sequence ID" value="NZ_JACEFG010000001.1"/>
</dbReference>
<dbReference type="EMBL" id="JACEFG010000001">
    <property type="protein sequence ID" value="MBA2173538.1"/>
    <property type="molecule type" value="Genomic_DNA"/>
</dbReference>
<reference evidence="1 2" key="1">
    <citation type="journal article" date="2004" name="Extremophiles">
        <title>Halobacillus locisalis sp. nov., a halophilic bacterium isolated from a marine solar saltern of the Yellow Sea in Korea.</title>
        <authorList>
            <person name="Yoon J.H."/>
            <person name="Kang K.H."/>
            <person name="Oh T.K."/>
            <person name="Park Y.H."/>
        </authorList>
    </citation>
    <scope>NUCLEOTIDE SEQUENCE [LARGE SCALE GENOMIC DNA]</scope>
    <source>
        <strain evidence="1 2">KCTC 3788</strain>
    </source>
</reference>
<protein>
    <submittedName>
        <fullName evidence="1">Uncharacterized protein</fullName>
    </submittedName>
</protein>
<dbReference type="Proteomes" id="UP000571017">
    <property type="component" value="Unassembled WGS sequence"/>
</dbReference>
<comment type="caution">
    <text evidence="1">The sequence shown here is derived from an EMBL/GenBank/DDBJ whole genome shotgun (WGS) entry which is preliminary data.</text>
</comment>
<evidence type="ECO:0000313" key="1">
    <source>
        <dbReference type="EMBL" id="MBA2173538.1"/>
    </source>
</evidence>
<dbReference type="AlphaFoldDB" id="A0A838CNW4"/>
<organism evidence="1 2">
    <name type="scientific">Halobacillus locisalis</name>
    <dbReference type="NCBI Taxonomy" id="220753"/>
    <lineage>
        <taxon>Bacteria</taxon>
        <taxon>Bacillati</taxon>
        <taxon>Bacillota</taxon>
        <taxon>Bacilli</taxon>
        <taxon>Bacillales</taxon>
        <taxon>Bacillaceae</taxon>
        <taxon>Halobacillus</taxon>
    </lineage>
</organism>
<proteinExistence type="predicted"/>
<evidence type="ECO:0000313" key="2">
    <source>
        <dbReference type="Proteomes" id="UP000571017"/>
    </source>
</evidence>